<dbReference type="Pfam" id="PF00589">
    <property type="entry name" value="Phage_integrase"/>
    <property type="match status" value="1"/>
</dbReference>
<dbReference type="CDD" id="cd00798">
    <property type="entry name" value="INT_XerDC_C"/>
    <property type="match status" value="1"/>
</dbReference>
<dbReference type="PANTHER" id="PTHR30349:SF77">
    <property type="entry name" value="TYROSINE RECOMBINASE XERC"/>
    <property type="match status" value="1"/>
</dbReference>
<organism evidence="12 13">
    <name type="scientific">Actinomyces urogenitalis</name>
    <dbReference type="NCBI Taxonomy" id="103621"/>
    <lineage>
        <taxon>Bacteria</taxon>
        <taxon>Bacillati</taxon>
        <taxon>Actinomycetota</taxon>
        <taxon>Actinomycetes</taxon>
        <taxon>Actinomycetales</taxon>
        <taxon>Actinomycetaceae</taxon>
        <taxon>Actinomyces</taxon>
    </lineage>
</organism>
<evidence type="ECO:0000259" key="11">
    <source>
        <dbReference type="PROSITE" id="PS51900"/>
    </source>
</evidence>
<dbReference type="InterPro" id="IPR011010">
    <property type="entry name" value="DNA_brk_join_enz"/>
</dbReference>
<dbReference type="Pfam" id="PF02899">
    <property type="entry name" value="Phage_int_SAM_1"/>
    <property type="match status" value="1"/>
</dbReference>
<accession>A0A2I1KTQ9</accession>
<evidence type="ECO:0000256" key="8">
    <source>
        <dbReference type="ARBA" id="ARBA00023306"/>
    </source>
</evidence>
<dbReference type="GO" id="GO:0006313">
    <property type="term" value="P:DNA transposition"/>
    <property type="evidence" value="ECO:0007669"/>
    <property type="project" value="UniProtKB-UniRule"/>
</dbReference>
<comment type="similarity">
    <text evidence="9">Belongs to the 'phage' integrase family. XerC subfamily.</text>
</comment>
<evidence type="ECO:0000259" key="10">
    <source>
        <dbReference type="PROSITE" id="PS51898"/>
    </source>
</evidence>
<dbReference type="PROSITE" id="PS51898">
    <property type="entry name" value="TYR_RECOMBINASE"/>
    <property type="match status" value="1"/>
</dbReference>
<keyword evidence="8 9" id="KW-0131">Cell cycle</keyword>
<dbReference type="InterPro" id="IPR004107">
    <property type="entry name" value="Integrase_SAM-like_N"/>
</dbReference>
<dbReference type="PANTHER" id="PTHR30349">
    <property type="entry name" value="PHAGE INTEGRASE-RELATED"/>
    <property type="match status" value="1"/>
</dbReference>
<keyword evidence="7 9" id="KW-0233">DNA recombination</keyword>
<dbReference type="PROSITE" id="PS51900">
    <property type="entry name" value="CB"/>
    <property type="match status" value="1"/>
</dbReference>
<dbReference type="EMBL" id="PKHA01000003">
    <property type="protein sequence ID" value="PKY99015.1"/>
    <property type="molecule type" value="Genomic_DNA"/>
</dbReference>
<keyword evidence="5 9" id="KW-0229">DNA integration</keyword>
<feature type="active site" evidence="9">
    <location>
        <position position="206"/>
    </location>
</feature>
<feature type="active site" evidence="9">
    <location>
        <position position="301"/>
    </location>
</feature>
<name>A0A2I1KTQ9_9ACTO</name>
<dbReference type="GO" id="GO:0007059">
    <property type="term" value="P:chromosome segregation"/>
    <property type="evidence" value="ECO:0007669"/>
    <property type="project" value="UniProtKB-UniRule"/>
</dbReference>
<dbReference type="GO" id="GO:0009037">
    <property type="term" value="F:tyrosine-based site-specific recombinase activity"/>
    <property type="evidence" value="ECO:0007669"/>
    <property type="project" value="UniProtKB-UniRule"/>
</dbReference>
<keyword evidence="2 9" id="KW-0963">Cytoplasm</keyword>
<dbReference type="Gene3D" id="1.10.150.130">
    <property type="match status" value="1"/>
</dbReference>
<evidence type="ECO:0000256" key="2">
    <source>
        <dbReference type="ARBA" id="ARBA00022490"/>
    </source>
</evidence>
<evidence type="ECO:0000256" key="4">
    <source>
        <dbReference type="ARBA" id="ARBA00022829"/>
    </source>
</evidence>
<evidence type="ECO:0000256" key="1">
    <source>
        <dbReference type="ARBA" id="ARBA00004496"/>
    </source>
</evidence>
<dbReference type="InterPro" id="IPR050090">
    <property type="entry name" value="Tyrosine_recombinase_XerCD"/>
</dbReference>
<dbReference type="InterPro" id="IPR010998">
    <property type="entry name" value="Integrase_recombinase_N"/>
</dbReference>
<dbReference type="InterPro" id="IPR002104">
    <property type="entry name" value="Integrase_catalytic"/>
</dbReference>
<comment type="caution">
    <text evidence="12">The sequence shown here is derived from an EMBL/GenBank/DDBJ whole genome shotgun (WGS) entry which is preliminary data.</text>
</comment>
<comment type="function">
    <text evidence="9">Site-specific tyrosine recombinase, which acts by catalyzing the cutting and rejoining of the recombining DNA molecules. The XerC-XerD complex is essential to convert dimers of the bacterial chromosome into monomers to permit their segregation at cell division. It also contributes to the segregational stability of plasmids.</text>
</comment>
<evidence type="ECO:0000313" key="13">
    <source>
        <dbReference type="Proteomes" id="UP000234778"/>
    </source>
</evidence>
<feature type="active site" evidence="9">
    <location>
        <position position="275"/>
    </location>
</feature>
<dbReference type="Gene3D" id="1.10.443.10">
    <property type="entry name" value="Intergrase catalytic core"/>
    <property type="match status" value="1"/>
</dbReference>
<evidence type="ECO:0000256" key="7">
    <source>
        <dbReference type="ARBA" id="ARBA00023172"/>
    </source>
</evidence>
<dbReference type="HAMAP" id="MF_01808">
    <property type="entry name" value="Recomb_XerC_XerD"/>
    <property type="match status" value="1"/>
</dbReference>
<comment type="subunit">
    <text evidence="9">Forms a cyclic heterotetrameric complex composed of two molecules of XerC and two molecules of XerD.</text>
</comment>
<dbReference type="InterPro" id="IPR023009">
    <property type="entry name" value="Tyrosine_recombinase_XerC/XerD"/>
</dbReference>
<evidence type="ECO:0000256" key="9">
    <source>
        <dbReference type="HAMAP-Rule" id="MF_01808"/>
    </source>
</evidence>
<dbReference type="AlphaFoldDB" id="A0A2I1KTQ9"/>
<gene>
    <name evidence="9" type="primary">xerC</name>
    <name evidence="12" type="ORF">CYJ26_04730</name>
</gene>
<reference evidence="12 13" key="1">
    <citation type="submission" date="2017-12" db="EMBL/GenBank/DDBJ databases">
        <title>Phylogenetic diversity of female urinary microbiome.</title>
        <authorList>
            <person name="Thomas-White K."/>
            <person name="Wolfe A.J."/>
        </authorList>
    </citation>
    <scope>NUCLEOTIDE SEQUENCE [LARGE SCALE GENOMIC DNA]</scope>
    <source>
        <strain evidence="12 13">UMB0319</strain>
    </source>
</reference>
<keyword evidence="4 9" id="KW-0159">Chromosome partition</keyword>
<dbReference type="GeneID" id="81708238"/>
<protein>
    <recommendedName>
        <fullName evidence="9">Tyrosine recombinase XerC</fullName>
    </recommendedName>
</protein>
<dbReference type="GO" id="GO:0005737">
    <property type="term" value="C:cytoplasm"/>
    <property type="evidence" value="ECO:0007669"/>
    <property type="project" value="UniProtKB-SubCell"/>
</dbReference>
<dbReference type="RefSeq" id="WP_034237212.1">
    <property type="nucleotide sequence ID" value="NZ_JADNGB010000007.1"/>
</dbReference>
<dbReference type="Proteomes" id="UP000234778">
    <property type="component" value="Unassembled WGS sequence"/>
</dbReference>
<keyword evidence="3 9" id="KW-0132">Cell division</keyword>
<feature type="active site" evidence="9">
    <location>
        <position position="182"/>
    </location>
</feature>
<dbReference type="SUPFAM" id="SSF56349">
    <property type="entry name" value="DNA breaking-rejoining enzymes"/>
    <property type="match status" value="1"/>
</dbReference>
<evidence type="ECO:0000256" key="6">
    <source>
        <dbReference type="ARBA" id="ARBA00023125"/>
    </source>
</evidence>
<feature type="active site" description="O-(3'-phospho-DNA)-tyrosine intermediate" evidence="9">
    <location>
        <position position="310"/>
    </location>
</feature>
<dbReference type="GO" id="GO:0051301">
    <property type="term" value="P:cell division"/>
    <property type="evidence" value="ECO:0007669"/>
    <property type="project" value="UniProtKB-KW"/>
</dbReference>
<feature type="domain" description="Tyr recombinase" evidence="10">
    <location>
        <begin position="120"/>
        <end position="323"/>
    </location>
</feature>
<evidence type="ECO:0000256" key="5">
    <source>
        <dbReference type="ARBA" id="ARBA00022908"/>
    </source>
</evidence>
<evidence type="ECO:0000313" key="12">
    <source>
        <dbReference type="EMBL" id="PKY99015.1"/>
    </source>
</evidence>
<dbReference type="InterPro" id="IPR013762">
    <property type="entry name" value="Integrase-like_cat_sf"/>
</dbReference>
<feature type="domain" description="Core-binding (CB)" evidence="11">
    <location>
        <begin position="7"/>
        <end position="99"/>
    </location>
</feature>
<dbReference type="GO" id="GO:0003677">
    <property type="term" value="F:DNA binding"/>
    <property type="evidence" value="ECO:0007669"/>
    <property type="project" value="UniProtKB-UniRule"/>
</dbReference>
<evidence type="ECO:0000256" key="3">
    <source>
        <dbReference type="ARBA" id="ARBA00022618"/>
    </source>
</evidence>
<dbReference type="InterPro" id="IPR044068">
    <property type="entry name" value="CB"/>
</dbReference>
<sequence>MSQQGPITRGGLRQSWERYLRLQRGRSEHTVRAYIGDLDDLLTFLGVGPGEDEGVGPALSSLDLADLRAWLADLSASGHARATLARRGSALRSFSTWAWRQGLLASDVAARLRTPRADNRLPTVLSQEQATALLDAAAQGVQEAQAARPAAGAAPGGLGPERLALARRDQALVEMLYATGVRVSELCALDLADVDRGERTVRVLGKGNKERVVPYGTPAARALEGWWQLRARLARPDSGQALFLGARGGRVDPRTVRQVVHRLAAEAGVPDLGPHGLRHSAATHVLSGGADLRSVQELLGHSSLATTQRYTHVSAERLRAVYEQAFPRA</sequence>
<proteinExistence type="inferred from homology"/>
<feature type="active site" evidence="9">
    <location>
        <position position="278"/>
    </location>
</feature>
<keyword evidence="6 9" id="KW-0238">DNA-binding</keyword>
<comment type="subcellular location">
    <subcellularLocation>
        <location evidence="1 9">Cytoplasm</location>
    </subcellularLocation>
</comment>